<keyword evidence="1" id="KW-0812">Transmembrane</keyword>
<keyword evidence="3" id="KW-1185">Reference proteome</keyword>
<feature type="transmembrane region" description="Helical" evidence="1">
    <location>
        <begin position="67"/>
        <end position="88"/>
    </location>
</feature>
<gene>
    <name evidence="2" type="ORF">L211DRAFT_511796</name>
</gene>
<evidence type="ECO:0000256" key="1">
    <source>
        <dbReference type="SAM" id="Phobius"/>
    </source>
</evidence>
<evidence type="ECO:0000313" key="2">
    <source>
        <dbReference type="EMBL" id="RPB20639.1"/>
    </source>
</evidence>
<dbReference type="Proteomes" id="UP000267821">
    <property type="component" value="Unassembled WGS sequence"/>
</dbReference>
<dbReference type="AlphaFoldDB" id="A0A3N4LGM8"/>
<dbReference type="InParanoid" id="A0A3N4LGM8"/>
<keyword evidence="1" id="KW-0472">Membrane</keyword>
<name>A0A3N4LGM8_9PEZI</name>
<proteinExistence type="predicted"/>
<organism evidence="2 3">
    <name type="scientific">Terfezia boudieri ATCC MYA-4762</name>
    <dbReference type="NCBI Taxonomy" id="1051890"/>
    <lineage>
        <taxon>Eukaryota</taxon>
        <taxon>Fungi</taxon>
        <taxon>Dikarya</taxon>
        <taxon>Ascomycota</taxon>
        <taxon>Pezizomycotina</taxon>
        <taxon>Pezizomycetes</taxon>
        <taxon>Pezizales</taxon>
        <taxon>Pezizaceae</taxon>
        <taxon>Terfezia</taxon>
    </lineage>
</organism>
<accession>A0A3N4LGM8</accession>
<protein>
    <submittedName>
        <fullName evidence="2">Uncharacterized protein</fullName>
    </submittedName>
</protein>
<keyword evidence="1" id="KW-1133">Transmembrane helix</keyword>
<sequence>MLCPTQTFIVFCWGQVLCLRSCRRGHRRCLPHLLHLHLQLLMALLRLDRSFMLLLQRRSSGEGGGGACGLFFADGIGIILFILLLGGVTCSGAARADDASSSNSGPRLPVGIIDPSEELGGALDCGQSHCSCRSSFGGDANGAGKGVLIISCKSI</sequence>
<evidence type="ECO:0000313" key="3">
    <source>
        <dbReference type="Proteomes" id="UP000267821"/>
    </source>
</evidence>
<reference evidence="2 3" key="1">
    <citation type="journal article" date="2018" name="Nat. Ecol. Evol.">
        <title>Pezizomycetes genomes reveal the molecular basis of ectomycorrhizal truffle lifestyle.</title>
        <authorList>
            <person name="Murat C."/>
            <person name="Payen T."/>
            <person name="Noel B."/>
            <person name="Kuo A."/>
            <person name="Morin E."/>
            <person name="Chen J."/>
            <person name="Kohler A."/>
            <person name="Krizsan K."/>
            <person name="Balestrini R."/>
            <person name="Da Silva C."/>
            <person name="Montanini B."/>
            <person name="Hainaut M."/>
            <person name="Levati E."/>
            <person name="Barry K.W."/>
            <person name="Belfiori B."/>
            <person name="Cichocki N."/>
            <person name="Clum A."/>
            <person name="Dockter R.B."/>
            <person name="Fauchery L."/>
            <person name="Guy J."/>
            <person name="Iotti M."/>
            <person name="Le Tacon F."/>
            <person name="Lindquist E.A."/>
            <person name="Lipzen A."/>
            <person name="Malagnac F."/>
            <person name="Mello A."/>
            <person name="Molinier V."/>
            <person name="Miyauchi S."/>
            <person name="Poulain J."/>
            <person name="Riccioni C."/>
            <person name="Rubini A."/>
            <person name="Sitrit Y."/>
            <person name="Splivallo R."/>
            <person name="Traeger S."/>
            <person name="Wang M."/>
            <person name="Zifcakova L."/>
            <person name="Wipf D."/>
            <person name="Zambonelli A."/>
            <person name="Paolocci F."/>
            <person name="Nowrousian M."/>
            <person name="Ottonello S."/>
            <person name="Baldrian P."/>
            <person name="Spatafora J.W."/>
            <person name="Henrissat B."/>
            <person name="Nagy L.G."/>
            <person name="Aury J.M."/>
            <person name="Wincker P."/>
            <person name="Grigoriev I.V."/>
            <person name="Bonfante P."/>
            <person name="Martin F.M."/>
        </authorList>
    </citation>
    <scope>NUCLEOTIDE SEQUENCE [LARGE SCALE GENOMIC DNA]</scope>
    <source>
        <strain evidence="2 3">ATCC MYA-4762</strain>
    </source>
</reference>
<dbReference type="EMBL" id="ML121569">
    <property type="protein sequence ID" value="RPB20639.1"/>
    <property type="molecule type" value="Genomic_DNA"/>
</dbReference>